<organism evidence="1 2">
    <name type="scientific">Methylomonas defluvii</name>
    <dbReference type="NCBI Taxonomy" id="3045149"/>
    <lineage>
        <taxon>Bacteria</taxon>
        <taxon>Pseudomonadati</taxon>
        <taxon>Pseudomonadota</taxon>
        <taxon>Gammaproteobacteria</taxon>
        <taxon>Methylococcales</taxon>
        <taxon>Methylococcaceae</taxon>
        <taxon>Methylomonas</taxon>
    </lineage>
</organism>
<sequence>MTDQPQNTDAAIKRSVQQSLTDQGWIALNSVAIATKGYATAVGRKRAYVFVSYWASEWVVVVS</sequence>
<proteinExistence type="predicted"/>
<name>A0ABU4UBT4_9GAMM</name>
<comment type="caution">
    <text evidence="1">The sequence shown here is derived from an EMBL/GenBank/DDBJ whole genome shotgun (WGS) entry which is preliminary data.</text>
</comment>
<dbReference type="Proteomes" id="UP001284537">
    <property type="component" value="Unassembled WGS sequence"/>
</dbReference>
<gene>
    <name evidence="1" type="ORF">QLH52_06335</name>
</gene>
<protein>
    <submittedName>
        <fullName evidence="1">Uncharacterized protein</fullName>
    </submittedName>
</protein>
<accession>A0ABU4UBT4</accession>
<dbReference type="RefSeq" id="WP_319960955.1">
    <property type="nucleotide sequence ID" value="NZ_JAXARY010000004.1"/>
</dbReference>
<reference evidence="1 2" key="1">
    <citation type="submission" date="2023-11" db="EMBL/GenBank/DDBJ databases">
        <authorList>
            <person name="Ouyang M.-Y."/>
        </authorList>
    </citation>
    <scope>NUCLEOTIDE SEQUENCE [LARGE SCALE GENOMIC DNA]</scope>
    <source>
        <strain evidence="1 2">OY6</strain>
    </source>
</reference>
<evidence type="ECO:0000313" key="2">
    <source>
        <dbReference type="Proteomes" id="UP001284537"/>
    </source>
</evidence>
<evidence type="ECO:0000313" key="1">
    <source>
        <dbReference type="EMBL" id="MDX8126893.1"/>
    </source>
</evidence>
<keyword evidence="2" id="KW-1185">Reference proteome</keyword>
<dbReference type="EMBL" id="JAXARY010000004">
    <property type="protein sequence ID" value="MDX8126893.1"/>
    <property type="molecule type" value="Genomic_DNA"/>
</dbReference>